<reference evidence="2 3" key="1">
    <citation type="submission" date="2023-03" db="EMBL/GenBank/DDBJ databases">
        <authorList>
            <person name="Shen W."/>
            <person name="Cai J."/>
        </authorList>
    </citation>
    <scope>NUCLEOTIDE SEQUENCE [LARGE SCALE GENOMIC DNA]</scope>
    <source>
        <strain evidence="2 3">Y2</strain>
    </source>
</reference>
<feature type="region of interest" description="Disordered" evidence="1">
    <location>
        <begin position="28"/>
        <end position="47"/>
    </location>
</feature>
<protein>
    <recommendedName>
        <fullName evidence="4">Replication-associated protein RepC</fullName>
    </recommendedName>
</protein>
<evidence type="ECO:0000256" key="1">
    <source>
        <dbReference type="SAM" id="MobiDB-lite"/>
    </source>
</evidence>
<accession>A0ABD5F3A8</accession>
<organism evidence="2 3">
    <name type="scientific">Enterococcus avium</name>
    <name type="common">Streptococcus avium</name>
    <dbReference type="NCBI Taxonomy" id="33945"/>
    <lineage>
        <taxon>Bacteria</taxon>
        <taxon>Bacillati</taxon>
        <taxon>Bacillota</taxon>
        <taxon>Bacilli</taxon>
        <taxon>Lactobacillales</taxon>
        <taxon>Enterococcaceae</taxon>
        <taxon>Enterococcus</taxon>
    </lineage>
</organism>
<dbReference type="RefSeq" id="WP_311924148.1">
    <property type="nucleotide sequence ID" value="NZ_JARPWV010000036.1"/>
</dbReference>
<dbReference type="EMBL" id="JARPWY010000002">
    <property type="protein sequence ID" value="MDT2512861.1"/>
    <property type="molecule type" value="Genomic_DNA"/>
</dbReference>
<evidence type="ECO:0008006" key="4">
    <source>
        <dbReference type="Google" id="ProtNLM"/>
    </source>
</evidence>
<dbReference type="AlphaFoldDB" id="A0ABD5F3A8"/>
<name>A0ABD5F3A8_ENTAV</name>
<sequence length="103" mass="11984">MAEKKIGLLNKQNKLERKQGNIIPEQKFDESSTDRMKKKKTEFKNQKGSIKVPMSTKGELGALKDITKTKTDYEMIQMLIDSYVPTMDTAKQKRFRLLTEEEI</sequence>
<dbReference type="Proteomes" id="UP001264335">
    <property type="component" value="Unassembled WGS sequence"/>
</dbReference>
<gene>
    <name evidence="2" type="ORF">P7D79_01320</name>
</gene>
<evidence type="ECO:0000313" key="2">
    <source>
        <dbReference type="EMBL" id="MDT2512861.1"/>
    </source>
</evidence>
<comment type="caution">
    <text evidence="2">The sequence shown here is derived from an EMBL/GenBank/DDBJ whole genome shotgun (WGS) entry which is preliminary data.</text>
</comment>
<evidence type="ECO:0000313" key="3">
    <source>
        <dbReference type="Proteomes" id="UP001264335"/>
    </source>
</evidence>
<proteinExistence type="predicted"/>